<comment type="caution">
    <text evidence="2">The sequence shown here is derived from an EMBL/GenBank/DDBJ whole genome shotgun (WGS) entry which is preliminary data.</text>
</comment>
<keyword evidence="2" id="KW-0808">Transferase</keyword>
<dbReference type="InterPro" id="IPR011009">
    <property type="entry name" value="Kinase-like_dom_sf"/>
</dbReference>
<dbReference type="GO" id="GO:0005737">
    <property type="term" value="C:cytoplasm"/>
    <property type="evidence" value="ECO:0007669"/>
    <property type="project" value="TreeGrafter"/>
</dbReference>
<dbReference type="PROSITE" id="PS50011">
    <property type="entry name" value="PROTEIN_KINASE_DOM"/>
    <property type="match status" value="1"/>
</dbReference>
<dbReference type="EMBL" id="QZBU01005322">
    <property type="protein sequence ID" value="THZ98099.1"/>
    <property type="molecule type" value="Genomic_DNA"/>
</dbReference>
<dbReference type="SUPFAM" id="SSF56112">
    <property type="entry name" value="Protein kinase-like (PK-like)"/>
    <property type="match status" value="1"/>
</dbReference>
<dbReference type="InterPro" id="IPR000719">
    <property type="entry name" value="Prot_kinase_dom"/>
</dbReference>
<dbReference type="PANTHER" id="PTHR44167:SF18">
    <property type="entry name" value="PROTEIN KINASE DOMAIN-CONTAINING PROTEIN"/>
    <property type="match status" value="1"/>
</dbReference>
<dbReference type="Pfam" id="PF00069">
    <property type="entry name" value="Pkinase"/>
    <property type="match status" value="1"/>
</dbReference>
<evidence type="ECO:0000259" key="1">
    <source>
        <dbReference type="PROSITE" id="PS50011"/>
    </source>
</evidence>
<protein>
    <submittedName>
        <fullName evidence="2">Kinase-like protein</fullName>
    </submittedName>
</protein>
<sequence length="321" mass="35491">LDCVAAQPTKAAFPPPYLPCGPSRCASSTAQVPPLTASMASGSSLAGQEVFAMKVMSTTGQHRITPMKTIFQSEASKLMQLEGHEHIIELRDTVVLPKINRACMIMDLATEGDLESVFHRIPKNQHEALSKLVAHEMTEALQYIHSKNIVHRDIKPDNILAFLAGTERNPRYLFKLADFGIAGEIDDDKEIDWPELPHQPMSGRAFRHYRAPETYPRGTGIHTRYFEAKADVYSLGVVLAQIHNNTILSSREPSLPITPAHANSLVKHMLEKDPARRASALACKRFLWVQEGATVILLKATNTSGGNGEISNSMKRLSIEH</sequence>
<dbReference type="SMART" id="SM00220">
    <property type="entry name" value="S_TKc"/>
    <property type="match status" value="1"/>
</dbReference>
<dbReference type="CDD" id="cd00180">
    <property type="entry name" value="PKc"/>
    <property type="match status" value="1"/>
</dbReference>
<evidence type="ECO:0000313" key="3">
    <source>
        <dbReference type="Proteomes" id="UP000304947"/>
    </source>
</evidence>
<dbReference type="Proteomes" id="UP000304947">
    <property type="component" value="Unassembled WGS sequence"/>
</dbReference>
<gene>
    <name evidence="2" type="ORF">D6C83_09101</name>
</gene>
<feature type="non-terminal residue" evidence="2">
    <location>
        <position position="1"/>
    </location>
</feature>
<dbReference type="AlphaFoldDB" id="A0A4S9YVK7"/>
<dbReference type="GO" id="GO:0004674">
    <property type="term" value="F:protein serine/threonine kinase activity"/>
    <property type="evidence" value="ECO:0007669"/>
    <property type="project" value="TreeGrafter"/>
</dbReference>
<dbReference type="GO" id="GO:0005634">
    <property type="term" value="C:nucleus"/>
    <property type="evidence" value="ECO:0007669"/>
    <property type="project" value="TreeGrafter"/>
</dbReference>
<dbReference type="GO" id="GO:0005524">
    <property type="term" value="F:ATP binding"/>
    <property type="evidence" value="ECO:0007669"/>
    <property type="project" value="InterPro"/>
</dbReference>
<name>A0A4S9YVK7_AURPU</name>
<organism evidence="2 3">
    <name type="scientific">Aureobasidium pullulans</name>
    <name type="common">Black yeast</name>
    <name type="synonym">Pullularia pullulans</name>
    <dbReference type="NCBI Taxonomy" id="5580"/>
    <lineage>
        <taxon>Eukaryota</taxon>
        <taxon>Fungi</taxon>
        <taxon>Dikarya</taxon>
        <taxon>Ascomycota</taxon>
        <taxon>Pezizomycotina</taxon>
        <taxon>Dothideomycetes</taxon>
        <taxon>Dothideomycetidae</taxon>
        <taxon>Dothideales</taxon>
        <taxon>Saccotheciaceae</taxon>
        <taxon>Aureobasidium</taxon>
    </lineage>
</organism>
<keyword evidence="2" id="KW-0418">Kinase</keyword>
<dbReference type="PANTHER" id="PTHR44167">
    <property type="entry name" value="OVARIAN-SPECIFIC SERINE/THREONINE-PROTEIN KINASE LOK-RELATED"/>
    <property type="match status" value="1"/>
</dbReference>
<reference evidence="2 3" key="1">
    <citation type="submission" date="2018-10" db="EMBL/GenBank/DDBJ databases">
        <title>Fifty Aureobasidium pullulans genomes reveal a recombining polyextremotolerant generalist.</title>
        <authorList>
            <person name="Gostincar C."/>
            <person name="Turk M."/>
            <person name="Zajc J."/>
            <person name="Gunde-Cimerman N."/>
        </authorList>
    </citation>
    <scope>NUCLEOTIDE SEQUENCE [LARGE SCALE GENOMIC DNA]</scope>
    <source>
        <strain evidence="2 3">EXF-3380</strain>
    </source>
</reference>
<dbReference type="Gene3D" id="1.10.510.10">
    <property type="entry name" value="Transferase(Phosphotransferase) domain 1"/>
    <property type="match status" value="1"/>
</dbReference>
<evidence type="ECO:0000313" key="2">
    <source>
        <dbReference type="EMBL" id="THZ98099.1"/>
    </source>
</evidence>
<accession>A0A4S9YVK7</accession>
<proteinExistence type="predicted"/>
<feature type="domain" description="Protein kinase" evidence="1">
    <location>
        <begin position="1"/>
        <end position="289"/>
    </location>
</feature>
<dbReference type="GO" id="GO:0044773">
    <property type="term" value="P:mitotic DNA damage checkpoint signaling"/>
    <property type="evidence" value="ECO:0007669"/>
    <property type="project" value="TreeGrafter"/>
</dbReference>